<feature type="compositionally biased region" description="Low complexity" evidence="1">
    <location>
        <begin position="342"/>
        <end position="357"/>
    </location>
</feature>
<feature type="compositionally biased region" description="Pro residues" evidence="1">
    <location>
        <begin position="358"/>
        <end position="369"/>
    </location>
</feature>
<feature type="compositionally biased region" description="Basic residues" evidence="1">
    <location>
        <begin position="1"/>
        <end position="11"/>
    </location>
</feature>
<dbReference type="GO" id="GO:0008168">
    <property type="term" value="F:methyltransferase activity"/>
    <property type="evidence" value="ECO:0007669"/>
    <property type="project" value="UniProtKB-KW"/>
</dbReference>
<dbReference type="Proteomes" id="UP000241769">
    <property type="component" value="Unassembled WGS sequence"/>
</dbReference>
<evidence type="ECO:0000313" key="2">
    <source>
        <dbReference type="EMBL" id="PRP76221.1"/>
    </source>
</evidence>
<dbReference type="EMBL" id="MDYQ01000341">
    <property type="protein sequence ID" value="PRP76221.1"/>
    <property type="molecule type" value="Genomic_DNA"/>
</dbReference>
<keyword evidence="2" id="KW-0808">Transferase</keyword>
<feature type="compositionally biased region" description="Polar residues" evidence="1">
    <location>
        <begin position="15"/>
        <end position="29"/>
    </location>
</feature>
<comment type="caution">
    <text evidence="2">The sequence shown here is derived from an EMBL/GenBank/DDBJ whole genome shotgun (WGS) entry which is preliminary data.</text>
</comment>
<feature type="region of interest" description="Disordered" evidence="1">
    <location>
        <begin position="1"/>
        <end position="39"/>
    </location>
</feature>
<accession>A0A2P6MWZ0</accession>
<dbReference type="GO" id="GO:0032259">
    <property type="term" value="P:methylation"/>
    <property type="evidence" value="ECO:0007669"/>
    <property type="project" value="UniProtKB-KW"/>
</dbReference>
<proteinExistence type="predicted"/>
<organism evidence="2 3">
    <name type="scientific">Planoprotostelium fungivorum</name>
    <dbReference type="NCBI Taxonomy" id="1890364"/>
    <lineage>
        <taxon>Eukaryota</taxon>
        <taxon>Amoebozoa</taxon>
        <taxon>Evosea</taxon>
        <taxon>Variosea</taxon>
        <taxon>Cavosteliida</taxon>
        <taxon>Cavosteliaceae</taxon>
        <taxon>Planoprotostelium</taxon>
    </lineage>
</organism>
<feature type="compositionally biased region" description="Pro residues" evidence="1">
    <location>
        <begin position="207"/>
        <end position="218"/>
    </location>
</feature>
<reference evidence="2 3" key="1">
    <citation type="journal article" date="2018" name="Genome Biol. Evol.">
        <title>Multiple Roots of Fruiting Body Formation in Amoebozoa.</title>
        <authorList>
            <person name="Hillmann F."/>
            <person name="Forbes G."/>
            <person name="Novohradska S."/>
            <person name="Ferling I."/>
            <person name="Riege K."/>
            <person name="Groth M."/>
            <person name="Westermann M."/>
            <person name="Marz M."/>
            <person name="Spaller T."/>
            <person name="Winckler T."/>
            <person name="Schaap P."/>
            <person name="Glockner G."/>
        </authorList>
    </citation>
    <scope>NUCLEOTIDE SEQUENCE [LARGE SCALE GENOMIC DNA]</scope>
    <source>
        <strain evidence="2 3">Jena</strain>
    </source>
</reference>
<gene>
    <name evidence="2" type="ORF">PROFUN_15215</name>
</gene>
<name>A0A2P6MWZ0_9EUKA</name>
<keyword evidence="3" id="KW-1185">Reference proteome</keyword>
<feature type="non-terminal residue" evidence="2">
    <location>
        <position position="449"/>
    </location>
</feature>
<feature type="region of interest" description="Disordered" evidence="1">
    <location>
        <begin position="288"/>
        <end position="370"/>
    </location>
</feature>
<keyword evidence="2" id="KW-0489">Methyltransferase</keyword>
<feature type="region of interest" description="Disordered" evidence="1">
    <location>
        <begin position="137"/>
        <end position="219"/>
    </location>
</feature>
<protein>
    <submittedName>
        <fullName evidence="2">Histone-lysine N-methyltransferase MLL2 isoform 3</fullName>
    </submittedName>
</protein>
<evidence type="ECO:0000256" key="1">
    <source>
        <dbReference type="SAM" id="MobiDB-lite"/>
    </source>
</evidence>
<sequence length="449" mass="49287">MTGRKQKRTRGRVPVSQSRRATPVTTVRGSQARVVPPPALSPEEVVTPVVLADEERSQARVVPPPALSPEEVVTSVVLADEEQDEYLPNEPGDTSPDVWSTLLSLQDKLGGAHHRMDTFEIMLAENNSLLVQIRDEARRRQPPPPQERPVQNRSGVLRTPSVAQTRLPRPQALSTPLPLDFVPEKISSNRSPALSSSTPSPVVLSTGPPPTVVPPPALSPEEVVTPVVLADEEQDEYLPNEPGDTSPDVWSTLLSLQDKLGGAHHRMDTFEIMLAENNSLLVQIRDEARRRQLPPPQERPVQNRSGVLRTPSVAQTRLPRPQALSTPLPLDFVPEKISSNRSPALSSSTPSPVVLSTGPPPTGNPPSVPSVPETGRLPLWLVQARAKYSQQKLPSISEIEKLAYQPLKKHPSNTDLRRWLLAVDWRHAAFASSAEIPLDQFINSLRFGE</sequence>
<feature type="compositionally biased region" description="Low complexity" evidence="1">
    <location>
        <begin position="191"/>
        <end position="206"/>
    </location>
</feature>
<dbReference type="AlphaFoldDB" id="A0A2P6MWZ0"/>
<evidence type="ECO:0000313" key="3">
    <source>
        <dbReference type="Proteomes" id="UP000241769"/>
    </source>
</evidence>
<dbReference type="InParanoid" id="A0A2P6MWZ0"/>